<dbReference type="EMBL" id="JAHRIQ010038876">
    <property type="protein sequence ID" value="MEQ2234168.1"/>
    <property type="molecule type" value="Genomic_DNA"/>
</dbReference>
<evidence type="ECO:0000313" key="2">
    <source>
        <dbReference type="Proteomes" id="UP001482620"/>
    </source>
</evidence>
<accession>A0ABV0TMM3</accession>
<dbReference type="Proteomes" id="UP001482620">
    <property type="component" value="Unassembled WGS sequence"/>
</dbReference>
<sequence length="100" mass="11229">MCKLPLKNMGLCNSTIPLRHQGTASLSQRHTTAAPHIRDECGVLSWGVGWWLGVCRRVRPVWFKAAERRGSEPDLCGESETARMEPRWGGFLVSSRNCSF</sequence>
<keyword evidence="2" id="KW-1185">Reference proteome</keyword>
<evidence type="ECO:0000313" key="1">
    <source>
        <dbReference type="EMBL" id="MEQ2234168.1"/>
    </source>
</evidence>
<proteinExistence type="predicted"/>
<reference evidence="1 2" key="1">
    <citation type="submission" date="2021-06" db="EMBL/GenBank/DDBJ databases">
        <authorList>
            <person name="Palmer J.M."/>
        </authorList>
    </citation>
    <scope>NUCLEOTIDE SEQUENCE [LARGE SCALE GENOMIC DNA]</scope>
    <source>
        <strain evidence="2">if_2019</strain>
        <tissue evidence="1">Muscle</tissue>
    </source>
</reference>
<name>A0ABV0TMM3_9TELE</name>
<gene>
    <name evidence="1" type="ORF">ILYODFUR_029206</name>
</gene>
<comment type="caution">
    <text evidence="1">The sequence shown here is derived from an EMBL/GenBank/DDBJ whole genome shotgun (WGS) entry which is preliminary data.</text>
</comment>
<protein>
    <submittedName>
        <fullName evidence="1">Uncharacterized protein</fullName>
    </submittedName>
</protein>
<organism evidence="1 2">
    <name type="scientific">Ilyodon furcidens</name>
    <name type="common">goldbreast splitfin</name>
    <dbReference type="NCBI Taxonomy" id="33524"/>
    <lineage>
        <taxon>Eukaryota</taxon>
        <taxon>Metazoa</taxon>
        <taxon>Chordata</taxon>
        <taxon>Craniata</taxon>
        <taxon>Vertebrata</taxon>
        <taxon>Euteleostomi</taxon>
        <taxon>Actinopterygii</taxon>
        <taxon>Neopterygii</taxon>
        <taxon>Teleostei</taxon>
        <taxon>Neoteleostei</taxon>
        <taxon>Acanthomorphata</taxon>
        <taxon>Ovalentaria</taxon>
        <taxon>Atherinomorphae</taxon>
        <taxon>Cyprinodontiformes</taxon>
        <taxon>Goodeidae</taxon>
        <taxon>Ilyodon</taxon>
    </lineage>
</organism>